<evidence type="ECO:0000313" key="4">
    <source>
        <dbReference type="Proteomes" id="UP000244225"/>
    </source>
</evidence>
<dbReference type="Pfam" id="PF00534">
    <property type="entry name" value="Glycos_transf_1"/>
    <property type="match status" value="1"/>
</dbReference>
<dbReference type="OrthoDB" id="9795068at2"/>
<proteinExistence type="predicted"/>
<evidence type="ECO:0000313" key="3">
    <source>
        <dbReference type="EMBL" id="PTX19614.1"/>
    </source>
</evidence>
<feature type="domain" description="Glycosyl transferase family 1" evidence="1">
    <location>
        <begin position="218"/>
        <end position="368"/>
    </location>
</feature>
<keyword evidence="4" id="KW-1185">Reference proteome</keyword>
<dbReference type="InterPro" id="IPR001296">
    <property type="entry name" value="Glyco_trans_1"/>
</dbReference>
<dbReference type="InterPro" id="IPR028098">
    <property type="entry name" value="Glyco_trans_4-like_N"/>
</dbReference>
<protein>
    <submittedName>
        <fullName evidence="3">Glycosyltransferase involved in cell wall biosynthesis</fullName>
    </submittedName>
</protein>
<dbReference type="Pfam" id="PF13439">
    <property type="entry name" value="Glyco_transf_4"/>
    <property type="match status" value="1"/>
</dbReference>
<comment type="caution">
    <text evidence="3">The sequence shown here is derived from an EMBL/GenBank/DDBJ whole genome shotgun (WGS) entry which is preliminary data.</text>
</comment>
<dbReference type="EMBL" id="QBKI01000004">
    <property type="protein sequence ID" value="PTX19614.1"/>
    <property type="molecule type" value="Genomic_DNA"/>
</dbReference>
<sequence>MNVFVIPSWFPSKDRPLSGTMIKEQIEAFCQYYPSVNMGVSIWGQQEEEYLLWTKDYFRNLKKILAADRAPYHTKLLPNLKVYHSPTFTWSRKFLNGNTRNIFQANIRNLKTFEAEHGPVDLIHAHVGYPAGIIAMQVAEKLQKPFCLTEHMGPFPWKHTTNKKGKLTSYYKAPYLKAAVNIAVSPFQAEMMHRQGIDNIKVIPNFVDEKIFIPAHEKQPEPESYTFFSLSYIAPNKGTDVVVRAAGELLRKYKNVTFRMGGGGPFLQSCQALAAELGIAEHFTWLGDTDRETALQEFQKCDAFVLASQYESMGIVYVEAIACGKPIIATKCGGPEATVTPANGLLVEKDNPTELAQAMEHIMTHRHKYDSDTIREDFLRRFSTQAVVPRLFDLYHEIIQGKNTKA</sequence>
<gene>
    <name evidence="3" type="ORF">C8N40_104347</name>
</gene>
<accession>A0A2T5YJY5</accession>
<organism evidence="3 4">
    <name type="scientific">Pontibacter mucosus</name>
    <dbReference type="NCBI Taxonomy" id="1649266"/>
    <lineage>
        <taxon>Bacteria</taxon>
        <taxon>Pseudomonadati</taxon>
        <taxon>Bacteroidota</taxon>
        <taxon>Cytophagia</taxon>
        <taxon>Cytophagales</taxon>
        <taxon>Hymenobacteraceae</taxon>
        <taxon>Pontibacter</taxon>
    </lineage>
</organism>
<feature type="domain" description="Glycosyltransferase subfamily 4-like N-terminal" evidence="2">
    <location>
        <begin position="105"/>
        <end position="209"/>
    </location>
</feature>
<dbReference type="PANTHER" id="PTHR45947:SF3">
    <property type="entry name" value="SULFOQUINOVOSYL TRANSFERASE SQD2"/>
    <property type="match status" value="1"/>
</dbReference>
<dbReference type="PANTHER" id="PTHR45947">
    <property type="entry name" value="SULFOQUINOVOSYL TRANSFERASE SQD2"/>
    <property type="match status" value="1"/>
</dbReference>
<keyword evidence="3" id="KW-0808">Transferase</keyword>
<evidence type="ECO:0000259" key="2">
    <source>
        <dbReference type="Pfam" id="PF13439"/>
    </source>
</evidence>
<dbReference type="InterPro" id="IPR050194">
    <property type="entry name" value="Glycosyltransferase_grp1"/>
</dbReference>
<dbReference type="SUPFAM" id="SSF53756">
    <property type="entry name" value="UDP-Glycosyltransferase/glycogen phosphorylase"/>
    <property type="match status" value="1"/>
</dbReference>
<name>A0A2T5YJY5_9BACT</name>
<dbReference type="Gene3D" id="3.40.50.2000">
    <property type="entry name" value="Glycogen Phosphorylase B"/>
    <property type="match status" value="2"/>
</dbReference>
<reference evidence="3 4" key="1">
    <citation type="submission" date="2018-04" db="EMBL/GenBank/DDBJ databases">
        <title>Genomic Encyclopedia of Archaeal and Bacterial Type Strains, Phase II (KMG-II): from individual species to whole genera.</title>
        <authorList>
            <person name="Goeker M."/>
        </authorList>
    </citation>
    <scope>NUCLEOTIDE SEQUENCE [LARGE SCALE GENOMIC DNA]</scope>
    <source>
        <strain evidence="3 4">DSM 100162</strain>
    </source>
</reference>
<dbReference type="AlphaFoldDB" id="A0A2T5YJY5"/>
<dbReference type="GO" id="GO:0016757">
    <property type="term" value="F:glycosyltransferase activity"/>
    <property type="evidence" value="ECO:0007669"/>
    <property type="project" value="InterPro"/>
</dbReference>
<dbReference type="RefSeq" id="WP_108211708.1">
    <property type="nucleotide sequence ID" value="NZ_QBKI01000004.1"/>
</dbReference>
<dbReference type="Proteomes" id="UP000244225">
    <property type="component" value="Unassembled WGS sequence"/>
</dbReference>
<evidence type="ECO:0000259" key="1">
    <source>
        <dbReference type="Pfam" id="PF00534"/>
    </source>
</evidence>